<name>A0ABP1G5U2_9CHLO</name>
<dbReference type="InterPro" id="IPR005804">
    <property type="entry name" value="FA_desaturase_dom"/>
</dbReference>
<keyword evidence="4" id="KW-1185">Reference proteome</keyword>
<sequence>MVGAAASRVEASCNLGCISSGRRTLKLRQPGSVGRISVNRQICSLQQSSPCLRRQSRQVVSCSAAAVSAPAPSVPADVGSLPQADRSALAEELGYRSIGADLPSNVTLTDVISSLPKSVFQINPVRAWGAVATTVVSVALSVYLISISPTYLLPLAWAFAGTAWTGMFVIGHDCGHRSFSKNKLVEDIVGTLMFMPLIYPFEPWRIKHNHHHAHTNKLVEDTAWHPAGKAELEKWGVVQRTLFKIFLGSPLKLWASVGHWALWHFDLSLYTDKQKPRVLTSLAAVAAFALVGIPLIGHYAGIAGIVKFWLMPWLGYHFWMSTFTVVHHTAPHIPFKPANEWNAAKAQLSGTVHCDYPRLVEFLCHDINVHVPHHVNSKIPWYNLRAATDSLRQNWGQYMTEAGWNWRMMKYIFTELHVYDEQQNYVPFDWEKEEPFYAIQRKVLPNVM</sequence>
<keyword evidence="1" id="KW-0812">Transmembrane</keyword>
<dbReference type="Pfam" id="PF00487">
    <property type="entry name" value="FA_desaturase"/>
    <property type="match status" value="1"/>
</dbReference>
<accession>A0ABP1G5U2</accession>
<evidence type="ECO:0000256" key="1">
    <source>
        <dbReference type="SAM" id="Phobius"/>
    </source>
</evidence>
<proteinExistence type="predicted"/>
<organism evidence="3 4">
    <name type="scientific">Coccomyxa viridis</name>
    <dbReference type="NCBI Taxonomy" id="1274662"/>
    <lineage>
        <taxon>Eukaryota</taxon>
        <taxon>Viridiplantae</taxon>
        <taxon>Chlorophyta</taxon>
        <taxon>core chlorophytes</taxon>
        <taxon>Trebouxiophyceae</taxon>
        <taxon>Trebouxiophyceae incertae sedis</taxon>
        <taxon>Coccomyxaceae</taxon>
        <taxon>Coccomyxa</taxon>
    </lineage>
</organism>
<reference evidence="3 4" key="1">
    <citation type="submission" date="2024-06" db="EMBL/GenBank/DDBJ databases">
        <authorList>
            <person name="Kraege A."/>
            <person name="Thomma B."/>
        </authorList>
    </citation>
    <scope>NUCLEOTIDE SEQUENCE [LARGE SCALE GENOMIC DNA]</scope>
</reference>
<protein>
    <submittedName>
        <fullName evidence="3">G10618 protein</fullName>
    </submittedName>
</protein>
<comment type="caution">
    <text evidence="3">The sequence shown here is derived from an EMBL/GenBank/DDBJ whole genome shotgun (WGS) entry which is preliminary data.</text>
</comment>
<dbReference type="EMBL" id="CAXHTA020000017">
    <property type="protein sequence ID" value="CAL5227615.1"/>
    <property type="molecule type" value="Genomic_DNA"/>
</dbReference>
<evidence type="ECO:0000313" key="4">
    <source>
        <dbReference type="Proteomes" id="UP001497392"/>
    </source>
</evidence>
<feature type="domain" description="Fatty acid desaturase" evidence="2">
    <location>
        <begin position="152"/>
        <end position="398"/>
    </location>
</feature>
<evidence type="ECO:0000313" key="3">
    <source>
        <dbReference type="EMBL" id="CAL5227615.1"/>
    </source>
</evidence>
<dbReference type="PANTHER" id="PTHR32100">
    <property type="entry name" value="OMEGA-6 FATTY ACID DESATURASE, CHLOROPLASTIC"/>
    <property type="match status" value="1"/>
</dbReference>
<feature type="transmembrane region" description="Helical" evidence="1">
    <location>
        <begin position="282"/>
        <end position="310"/>
    </location>
</feature>
<dbReference type="CDD" id="cd03507">
    <property type="entry name" value="Delta12-FADS-like"/>
    <property type="match status" value="1"/>
</dbReference>
<keyword evidence="1" id="KW-1133">Transmembrane helix</keyword>
<evidence type="ECO:0000259" key="2">
    <source>
        <dbReference type="Pfam" id="PF00487"/>
    </source>
</evidence>
<gene>
    <name evidence="3" type="primary">g10618</name>
    <name evidence="3" type="ORF">VP750_LOCUS9521</name>
</gene>
<feature type="transmembrane region" description="Helical" evidence="1">
    <location>
        <begin position="151"/>
        <end position="171"/>
    </location>
</feature>
<keyword evidence="1" id="KW-0472">Membrane</keyword>
<feature type="transmembrane region" description="Helical" evidence="1">
    <location>
        <begin position="127"/>
        <end position="145"/>
    </location>
</feature>
<dbReference type="InterPro" id="IPR012171">
    <property type="entry name" value="Fatty_acid_desaturase"/>
</dbReference>
<dbReference type="Proteomes" id="UP001497392">
    <property type="component" value="Unassembled WGS sequence"/>
</dbReference>